<dbReference type="EMBL" id="BAABJE010000024">
    <property type="protein sequence ID" value="GAA4805755.1"/>
    <property type="molecule type" value="Genomic_DNA"/>
</dbReference>
<dbReference type="Proteomes" id="UP001499959">
    <property type="component" value="Unassembled WGS sequence"/>
</dbReference>
<protein>
    <submittedName>
        <fullName evidence="1">Uncharacterized protein</fullName>
    </submittedName>
</protein>
<reference evidence="2" key="1">
    <citation type="journal article" date="2019" name="Int. J. Syst. Evol. Microbiol.">
        <title>The Global Catalogue of Microorganisms (GCM) 10K type strain sequencing project: providing services to taxonomists for standard genome sequencing and annotation.</title>
        <authorList>
            <consortium name="The Broad Institute Genomics Platform"/>
            <consortium name="The Broad Institute Genome Sequencing Center for Infectious Disease"/>
            <person name="Wu L."/>
            <person name="Ma J."/>
        </authorList>
    </citation>
    <scope>NUCLEOTIDE SEQUENCE [LARGE SCALE GENOMIC DNA]</scope>
    <source>
        <strain evidence="2">JCM 18204</strain>
    </source>
</reference>
<organism evidence="1 2">
    <name type="scientific">Lysobacter hankyongensis</name>
    <dbReference type="NCBI Taxonomy" id="1176535"/>
    <lineage>
        <taxon>Bacteria</taxon>
        <taxon>Pseudomonadati</taxon>
        <taxon>Pseudomonadota</taxon>
        <taxon>Gammaproteobacteria</taxon>
        <taxon>Lysobacterales</taxon>
        <taxon>Lysobacteraceae</taxon>
        <taxon>Lysobacter</taxon>
    </lineage>
</organism>
<accession>A0ABP9CA12</accession>
<name>A0ABP9CA12_9GAMM</name>
<proteinExistence type="predicted"/>
<evidence type="ECO:0000313" key="1">
    <source>
        <dbReference type="EMBL" id="GAA4805755.1"/>
    </source>
</evidence>
<gene>
    <name evidence="1" type="ORF">GCM10023307_35520</name>
</gene>
<evidence type="ECO:0000313" key="2">
    <source>
        <dbReference type="Proteomes" id="UP001499959"/>
    </source>
</evidence>
<keyword evidence="2" id="KW-1185">Reference proteome</keyword>
<comment type="caution">
    <text evidence="1">The sequence shown here is derived from an EMBL/GenBank/DDBJ whole genome shotgun (WGS) entry which is preliminary data.</text>
</comment>
<sequence length="62" mass="7204">MELRSEYRMGEWKERVAAKQGDVESVIGALVDLANRDKIGYHDLKRIHDVLPKPDELQIRQS</sequence>